<dbReference type="EMBL" id="CP115965">
    <property type="protein sequence ID" value="WZW99652.1"/>
    <property type="molecule type" value="Genomic_DNA"/>
</dbReference>
<evidence type="ECO:0000256" key="1">
    <source>
        <dbReference type="ARBA" id="ARBA00022603"/>
    </source>
</evidence>
<sequence length="220" mass="22825">MDATRIGAVEGLLTALVAEDDALVAARTATEVTTPGIEVSPTLGKLLHLLATVRGARRVLEFGTLAGYSTIWLARAVGPGGRVVSLELERRNAAVARRHLEAAGVSAWVDILCGPAASTSALLVERATEPFDLVLLDADKAPLPLYLDRAAALTRPGAVVVIDNVVRGGRIADDEAASDPDAAGARQALATLASDPRWDATALQTVGPKGWDGVAVAVRR</sequence>
<keyword evidence="5" id="KW-1185">Reference proteome</keyword>
<dbReference type="SUPFAM" id="SSF53335">
    <property type="entry name" value="S-adenosyl-L-methionine-dependent methyltransferases"/>
    <property type="match status" value="1"/>
</dbReference>
<name>A0ABZ3CA51_9ACTN</name>
<dbReference type="Gene3D" id="3.40.50.150">
    <property type="entry name" value="Vaccinia Virus protein VP39"/>
    <property type="match status" value="1"/>
</dbReference>
<dbReference type="CDD" id="cd02440">
    <property type="entry name" value="AdoMet_MTases"/>
    <property type="match status" value="1"/>
</dbReference>
<dbReference type="Proteomes" id="UP001434337">
    <property type="component" value="Chromosome"/>
</dbReference>
<dbReference type="RefSeq" id="WP_232550162.1">
    <property type="nucleotide sequence ID" value="NZ_CP115965.1"/>
</dbReference>
<keyword evidence="3" id="KW-0949">S-adenosyl-L-methionine</keyword>
<accession>A0ABZ3CA51</accession>
<proteinExistence type="predicted"/>
<evidence type="ECO:0000256" key="3">
    <source>
        <dbReference type="ARBA" id="ARBA00022691"/>
    </source>
</evidence>
<organism evidence="4 5">
    <name type="scientific">Propioniciclava soli</name>
    <dbReference type="NCBI Taxonomy" id="2775081"/>
    <lineage>
        <taxon>Bacteria</taxon>
        <taxon>Bacillati</taxon>
        <taxon>Actinomycetota</taxon>
        <taxon>Actinomycetes</taxon>
        <taxon>Propionibacteriales</taxon>
        <taxon>Propionibacteriaceae</taxon>
        <taxon>Propioniciclava</taxon>
    </lineage>
</organism>
<dbReference type="Pfam" id="PF01596">
    <property type="entry name" value="Methyltransf_3"/>
    <property type="match status" value="1"/>
</dbReference>
<evidence type="ECO:0000313" key="4">
    <source>
        <dbReference type="EMBL" id="WZW99652.1"/>
    </source>
</evidence>
<evidence type="ECO:0000256" key="2">
    <source>
        <dbReference type="ARBA" id="ARBA00022679"/>
    </source>
</evidence>
<dbReference type="PROSITE" id="PS51682">
    <property type="entry name" value="SAM_OMT_I"/>
    <property type="match status" value="1"/>
</dbReference>
<reference evidence="4 5" key="1">
    <citation type="journal article" date="2023" name="Environ Microbiome">
        <title>A coral-associated actinobacterium mitigates coral bleaching under heat stress.</title>
        <authorList>
            <person name="Li J."/>
            <person name="Zou Y."/>
            <person name="Li Q."/>
            <person name="Zhang J."/>
            <person name="Bourne D.G."/>
            <person name="Lyu Y."/>
            <person name="Liu C."/>
            <person name="Zhang S."/>
        </authorList>
    </citation>
    <scope>NUCLEOTIDE SEQUENCE [LARGE SCALE GENOMIC DNA]</scope>
    <source>
        <strain evidence="4 5">SCSIO 13291</strain>
    </source>
</reference>
<dbReference type="PANTHER" id="PTHR10509:SF14">
    <property type="entry name" value="CAFFEOYL-COA O-METHYLTRANSFERASE 3-RELATED"/>
    <property type="match status" value="1"/>
</dbReference>
<dbReference type="InterPro" id="IPR002935">
    <property type="entry name" value="SAM_O-MeTrfase"/>
</dbReference>
<keyword evidence="1" id="KW-0489">Methyltransferase</keyword>
<evidence type="ECO:0000313" key="5">
    <source>
        <dbReference type="Proteomes" id="UP001434337"/>
    </source>
</evidence>
<gene>
    <name evidence="4" type="ORF">PCC79_05505</name>
</gene>
<dbReference type="InterPro" id="IPR029063">
    <property type="entry name" value="SAM-dependent_MTases_sf"/>
</dbReference>
<dbReference type="PANTHER" id="PTHR10509">
    <property type="entry name" value="O-METHYLTRANSFERASE-RELATED"/>
    <property type="match status" value="1"/>
</dbReference>
<protein>
    <submittedName>
        <fullName evidence="4">O-methyltransferase</fullName>
    </submittedName>
</protein>
<dbReference type="InterPro" id="IPR050362">
    <property type="entry name" value="Cation-dep_OMT"/>
</dbReference>
<keyword evidence="2" id="KW-0808">Transferase</keyword>